<dbReference type="Proteomes" id="UP000316621">
    <property type="component" value="Chromosome 2"/>
</dbReference>
<reference evidence="2 3" key="1">
    <citation type="journal article" date="2018" name="Science">
        <title>The opium poppy genome and morphinan production.</title>
        <authorList>
            <person name="Guo L."/>
            <person name="Winzer T."/>
            <person name="Yang X."/>
            <person name="Li Y."/>
            <person name="Ning Z."/>
            <person name="He Z."/>
            <person name="Teodor R."/>
            <person name="Lu Y."/>
            <person name="Bowser T.A."/>
            <person name="Graham I.A."/>
            <person name="Ye K."/>
        </authorList>
    </citation>
    <scope>NUCLEOTIDE SEQUENCE [LARGE SCALE GENOMIC DNA]</scope>
    <source>
        <strain evidence="3">cv. HN1</strain>
        <tissue evidence="2">Leaves</tissue>
    </source>
</reference>
<dbReference type="OMA" id="IMSPATH"/>
<evidence type="ECO:0000313" key="3">
    <source>
        <dbReference type="Proteomes" id="UP000316621"/>
    </source>
</evidence>
<organism evidence="2 3">
    <name type="scientific">Papaver somniferum</name>
    <name type="common">Opium poppy</name>
    <dbReference type="NCBI Taxonomy" id="3469"/>
    <lineage>
        <taxon>Eukaryota</taxon>
        <taxon>Viridiplantae</taxon>
        <taxon>Streptophyta</taxon>
        <taxon>Embryophyta</taxon>
        <taxon>Tracheophyta</taxon>
        <taxon>Spermatophyta</taxon>
        <taxon>Magnoliopsida</taxon>
        <taxon>Ranunculales</taxon>
        <taxon>Papaveraceae</taxon>
        <taxon>Papaveroideae</taxon>
        <taxon>Papaver</taxon>
    </lineage>
</organism>
<dbReference type="PANTHER" id="PTHR33132">
    <property type="entry name" value="OSJNBB0118P14.9 PROTEIN"/>
    <property type="match status" value="1"/>
</dbReference>
<name>A0A4Y7IS25_PAPSO</name>
<sequence>MDEKHDNIAKLRVPPQLELDMHAIKNHEHASLLIMSPANHRNRHHQKENVLRSARVNCLCSPTTHVGSFRCRHHRNSPRPRGSDSIGSNLSELGAKSGGVSDTVQV</sequence>
<dbReference type="EMBL" id="CM010716">
    <property type="protein sequence ID" value="RZC50521.1"/>
    <property type="molecule type" value="Genomic_DNA"/>
</dbReference>
<gene>
    <name evidence="2" type="ORF">C5167_018949</name>
</gene>
<feature type="region of interest" description="Disordered" evidence="1">
    <location>
        <begin position="69"/>
        <end position="106"/>
    </location>
</feature>
<evidence type="ECO:0000313" key="2">
    <source>
        <dbReference type="EMBL" id="RZC50521.1"/>
    </source>
</evidence>
<dbReference type="PANTHER" id="PTHR33132:SF145">
    <property type="entry name" value="OS04G0403900 PROTEIN"/>
    <property type="match status" value="1"/>
</dbReference>
<dbReference type="Gramene" id="RZC50521">
    <property type="protein sequence ID" value="RZC50521"/>
    <property type="gene ID" value="C5167_018949"/>
</dbReference>
<dbReference type="AlphaFoldDB" id="A0A4Y7IS25"/>
<evidence type="ECO:0000256" key="1">
    <source>
        <dbReference type="SAM" id="MobiDB-lite"/>
    </source>
</evidence>
<protein>
    <submittedName>
        <fullName evidence="2">Uncharacterized protein</fullName>
    </submittedName>
</protein>
<keyword evidence="3" id="KW-1185">Reference proteome</keyword>
<accession>A0A4Y7IS25</accession>
<proteinExistence type="predicted"/>